<proteinExistence type="predicted"/>
<organism evidence="1 2">
    <name type="scientific">Eumeta variegata</name>
    <name type="common">Bagworm moth</name>
    <name type="synonym">Eumeta japonica</name>
    <dbReference type="NCBI Taxonomy" id="151549"/>
    <lineage>
        <taxon>Eukaryota</taxon>
        <taxon>Metazoa</taxon>
        <taxon>Ecdysozoa</taxon>
        <taxon>Arthropoda</taxon>
        <taxon>Hexapoda</taxon>
        <taxon>Insecta</taxon>
        <taxon>Pterygota</taxon>
        <taxon>Neoptera</taxon>
        <taxon>Endopterygota</taxon>
        <taxon>Lepidoptera</taxon>
        <taxon>Glossata</taxon>
        <taxon>Ditrysia</taxon>
        <taxon>Tineoidea</taxon>
        <taxon>Psychidae</taxon>
        <taxon>Oiketicinae</taxon>
        <taxon>Eumeta</taxon>
    </lineage>
</organism>
<protein>
    <submittedName>
        <fullName evidence="1">Uncharacterized protein</fullName>
    </submittedName>
</protein>
<gene>
    <name evidence="1" type="ORF">EVAR_11684_1</name>
</gene>
<evidence type="ECO:0000313" key="2">
    <source>
        <dbReference type="Proteomes" id="UP000299102"/>
    </source>
</evidence>
<dbReference type="Proteomes" id="UP000299102">
    <property type="component" value="Unassembled WGS sequence"/>
</dbReference>
<name>A0A4C1U4R5_EUMVA</name>
<sequence>MNHELKTLIQIDIIVEIYKSQRLRWTDRLDRTLSKQSSTRLCNGKDPEKDPGIVNFTAYSDKVGRGDLYSNSRYVPTPPPLGLCSSLFRHREDGLVDIIHSGKSDGNGVRVPPVTLMKAGNRCYGEFRSSLNITKVTDDEEKLNTSK</sequence>
<accession>A0A4C1U4R5</accession>
<keyword evidence="2" id="KW-1185">Reference proteome</keyword>
<comment type="caution">
    <text evidence="1">The sequence shown here is derived from an EMBL/GenBank/DDBJ whole genome shotgun (WGS) entry which is preliminary data.</text>
</comment>
<dbReference type="AlphaFoldDB" id="A0A4C1U4R5"/>
<dbReference type="EMBL" id="BGZK01000127">
    <property type="protein sequence ID" value="GBP21289.1"/>
    <property type="molecule type" value="Genomic_DNA"/>
</dbReference>
<reference evidence="1 2" key="1">
    <citation type="journal article" date="2019" name="Commun. Biol.">
        <title>The bagworm genome reveals a unique fibroin gene that provides high tensile strength.</title>
        <authorList>
            <person name="Kono N."/>
            <person name="Nakamura H."/>
            <person name="Ohtoshi R."/>
            <person name="Tomita M."/>
            <person name="Numata K."/>
            <person name="Arakawa K."/>
        </authorList>
    </citation>
    <scope>NUCLEOTIDE SEQUENCE [LARGE SCALE GENOMIC DNA]</scope>
</reference>
<evidence type="ECO:0000313" key="1">
    <source>
        <dbReference type="EMBL" id="GBP21289.1"/>
    </source>
</evidence>